<keyword evidence="7" id="KW-0966">Cell projection</keyword>
<dbReference type="FunFam" id="1.25.10.10:FF:000124">
    <property type="entry name" value="lisH domain-containing protein ARMC9 isoform X1"/>
    <property type="match status" value="1"/>
</dbReference>
<gene>
    <name evidence="11" type="ORF">EB796_022307</name>
</gene>
<feature type="compositionally biased region" description="Polar residues" evidence="8">
    <location>
        <begin position="774"/>
        <end position="814"/>
    </location>
</feature>
<dbReference type="Gene3D" id="1.25.10.10">
    <property type="entry name" value="Leucine-rich Repeat Variant"/>
    <property type="match status" value="1"/>
</dbReference>
<evidence type="ECO:0000256" key="5">
    <source>
        <dbReference type="ARBA" id="ARBA00022794"/>
    </source>
</evidence>
<dbReference type="Proteomes" id="UP000593567">
    <property type="component" value="Unassembled WGS sequence"/>
</dbReference>
<dbReference type="InterPro" id="IPR040369">
    <property type="entry name" value="ARMC9"/>
</dbReference>
<dbReference type="GO" id="GO:0097542">
    <property type="term" value="C:ciliary tip"/>
    <property type="evidence" value="ECO:0007669"/>
    <property type="project" value="TreeGrafter"/>
</dbReference>
<reference evidence="11" key="1">
    <citation type="submission" date="2020-06" db="EMBL/GenBank/DDBJ databases">
        <title>Draft genome of Bugula neritina, a colonial animal packing powerful symbionts and potential medicines.</title>
        <authorList>
            <person name="Rayko M."/>
        </authorList>
    </citation>
    <scope>NUCLEOTIDE SEQUENCE [LARGE SCALE GENOMIC DNA]</scope>
    <source>
        <strain evidence="11">Kwan_BN1</strain>
    </source>
</reference>
<name>A0A7J7IZN4_BUGNE</name>
<dbReference type="Pfam" id="PF23138">
    <property type="entry name" value="CTLH_Armc9"/>
    <property type="match status" value="1"/>
</dbReference>
<evidence type="ECO:0000256" key="4">
    <source>
        <dbReference type="ARBA" id="ARBA00022490"/>
    </source>
</evidence>
<feature type="region of interest" description="Disordered" evidence="8">
    <location>
        <begin position="706"/>
        <end position="891"/>
    </location>
</feature>
<dbReference type="GO" id="GO:0060271">
    <property type="term" value="P:cilium assembly"/>
    <property type="evidence" value="ECO:0007669"/>
    <property type="project" value="InterPro"/>
</dbReference>
<dbReference type="InterPro" id="IPR016024">
    <property type="entry name" value="ARM-type_fold"/>
</dbReference>
<dbReference type="AlphaFoldDB" id="A0A7J7IZN4"/>
<organism evidence="11 12">
    <name type="scientific">Bugula neritina</name>
    <name type="common">Brown bryozoan</name>
    <name type="synonym">Sertularia neritina</name>
    <dbReference type="NCBI Taxonomy" id="10212"/>
    <lineage>
        <taxon>Eukaryota</taxon>
        <taxon>Metazoa</taxon>
        <taxon>Spiralia</taxon>
        <taxon>Lophotrochozoa</taxon>
        <taxon>Bryozoa</taxon>
        <taxon>Gymnolaemata</taxon>
        <taxon>Cheilostomatida</taxon>
        <taxon>Flustrina</taxon>
        <taxon>Buguloidea</taxon>
        <taxon>Bugulidae</taxon>
        <taxon>Bugula</taxon>
    </lineage>
</organism>
<evidence type="ECO:0000256" key="2">
    <source>
        <dbReference type="ARBA" id="ARBA00004120"/>
    </source>
</evidence>
<protein>
    <recommendedName>
        <fullName evidence="3">LisH domain-containing protein ARMC9</fullName>
    </recommendedName>
</protein>
<dbReference type="PROSITE" id="PS50896">
    <property type="entry name" value="LISH"/>
    <property type="match status" value="1"/>
</dbReference>
<keyword evidence="5" id="KW-0970">Cilium biogenesis/degradation</keyword>
<feature type="domain" description="LisH" evidence="9">
    <location>
        <begin position="488"/>
        <end position="607"/>
    </location>
</feature>
<feature type="compositionally biased region" description="Polar residues" evidence="8">
    <location>
        <begin position="868"/>
        <end position="883"/>
    </location>
</feature>
<dbReference type="PANTHER" id="PTHR14881:SF4">
    <property type="entry name" value="LISH DOMAIN-CONTAINING PROTEIN ARMC9"/>
    <property type="match status" value="1"/>
</dbReference>
<dbReference type="Pfam" id="PF21050">
    <property type="entry name" value="ARMC9_ARM"/>
    <property type="match status" value="1"/>
</dbReference>
<keyword evidence="12" id="KW-1185">Reference proteome</keyword>
<evidence type="ECO:0000313" key="11">
    <source>
        <dbReference type="EMBL" id="KAF6019383.1"/>
    </source>
</evidence>
<comment type="subcellular location">
    <subcellularLocation>
        <location evidence="2">Cytoplasm</location>
        <location evidence="2">Cytoskeleton</location>
        <location evidence="2">Cilium basal body</location>
    </subcellularLocation>
    <subcellularLocation>
        <location evidence="1">Cytoplasm</location>
        <location evidence="1">Cytoskeleton</location>
        <location evidence="1">Microtubule organizing center</location>
        <location evidence="1">Centrosome</location>
        <location evidence="1">Centriole</location>
    </subcellularLocation>
</comment>
<dbReference type="InterPro" id="IPR011989">
    <property type="entry name" value="ARM-like"/>
</dbReference>
<dbReference type="GO" id="GO:0005814">
    <property type="term" value="C:centriole"/>
    <property type="evidence" value="ECO:0007669"/>
    <property type="project" value="UniProtKB-SubCell"/>
</dbReference>
<dbReference type="PANTHER" id="PTHR14881">
    <property type="entry name" value="LISH DOMAIN-CONTAINING PROTEIN ARMC9"/>
    <property type="match status" value="1"/>
</dbReference>
<feature type="domain" description="ARMC9 CTLH-like" evidence="10">
    <location>
        <begin position="86"/>
        <end position="216"/>
    </location>
</feature>
<dbReference type="GO" id="GO:0036064">
    <property type="term" value="C:ciliary basal body"/>
    <property type="evidence" value="ECO:0007669"/>
    <property type="project" value="InterPro"/>
</dbReference>
<feature type="region of interest" description="Disordered" evidence="8">
    <location>
        <begin position="666"/>
        <end position="692"/>
    </location>
</feature>
<evidence type="ECO:0000259" key="10">
    <source>
        <dbReference type="Pfam" id="PF23138"/>
    </source>
</evidence>
<feature type="compositionally biased region" description="Polar residues" evidence="8">
    <location>
        <begin position="728"/>
        <end position="767"/>
    </location>
</feature>
<evidence type="ECO:0000256" key="6">
    <source>
        <dbReference type="ARBA" id="ARBA00023212"/>
    </source>
</evidence>
<evidence type="ECO:0000256" key="7">
    <source>
        <dbReference type="ARBA" id="ARBA00023273"/>
    </source>
</evidence>
<evidence type="ECO:0000313" key="12">
    <source>
        <dbReference type="Proteomes" id="UP000593567"/>
    </source>
</evidence>
<dbReference type="InterPro" id="IPR048959">
    <property type="entry name" value="ARMC9_ARM_dom"/>
</dbReference>
<sequence>MRGSPSSTATFVYSYRDIIMPSGSRKSSAKADSTDVELSSCIKEYLEVKKLNETVHTFIEECQRYGFKLPESSGGRGGSPKWVTIHVEMMRLFTQGSFHEFFQLWDEHLSDPVKQDVTSQKLEFRLNVYFAVYPLLKGSALGNQSPTSMLEQGMANMKYYLETKGSNLSQSAEFLPFFALPFIPNPRSHPSLQEIFQDSWTSELQSTLDDFLSEALRSSSKPRLYEIFVAGTSEQGNKLSQKQTQQQIYDSEKRAMMYNRKYQKLQADYHSLISIAADLIDSLEQAVQGHPIDMDFLQTMCERLFANQLHQSVSASVDLRRPGTAGNMLRQSIAVSKVNAAAVDHLHMGDIDYDKVKYVMTDGENEQRALLLQALRWKLTKAAPNERDQVLTAFIRHDLLGCTQPGVHRRGMMSLFRCEDEVVKQYTARLFNAFASLSKGRTYLSHNEELLRALVENLKAEDRDTITRENVLGALQKLSLRRQLQTSMIEEGIIEWLIRLLKDNDELSDYNLEYSVALTMNLCLRNAGKMRCAREPKLVLEVLCDLLGHENLEIRPYVNGALYSILGIPSIREKARSMSMEDILRCFIKDGQADMNRQIEFIIKQLNSADNASDDMSDDEEDDDEDEDQDAMEADLDKSEVLRLEPSRLQGDRLLLTQYTLSTDKKNRLRQLQKSDTPFNRPVTPSQMRPISRHLVSPSPLLAAVAERPPTGSHSKSGHRPRTGEIRSGSSNSRPLSGNNGVRPISGQSSRSGHSNGSRMSQHSSNSGRRDSISRSQGSSPTNIHLKNSTNIDRPMTRSGSRPSSASGENSGGNLTPRPRSGSKSRKSSTTYAKSPEYETAFGAKPLIPRTPDTRGKSKGMSLPPQPTYSDSLPSPRPNSGSSDKGRRYAR</sequence>
<evidence type="ECO:0000256" key="1">
    <source>
        <dbReference type="ARBA" id="ARBA00004114"/>
    </source>
</evidence>
<dbReference type="EMBL" id="VXIV02003234">
    <property type="protein sequence ID" value="KAF6019383.1"/>
    <property type="molecule type" value="Genomic_DNA"/>
</dbReference>
<accession>A0A7J7IZN4</accession>
<proteinExistence type="predicted"/>
<dbReference type="InterPro" id="IPR006594">
    <property type="entry name" value="LisH"/>
</dbReference>
<evidence type="ECO:0000256" key="8">
    <source>
        <dbReference type="SAM" id="MobiDB-lite"/>
    </source>
</evidence>
<feature type="compositionally biased region" description="Acidic residues" evidence="8">
    <location>
        <begin position="612"/>
        <end position="634"/>
    </location>
</feature>
<evidence type="ECO:0000256" key="3">
    <source>
        <dbReference type="ARBA" id="ARBA00021146"/>
    </source>
</evidence>
<feature type="compositionally biased region" description="Polar residues" evidence="8">
    <location>
        <begin position="670"/>
        <end position="689"/>
    </location>
</feature>
<evidence type="ECO:0000259" key="9">
    <source>
        <dbReference type="Pfam" id="PF21050"/>
    </source>
</evidence>
<keyword evidence="6" id="KW-0206">Cytoskeleton</keyword>
<dbReference type="OrthoDB" id="538223at2759"/>
<dbReference type="InterPro" id="IPR056327">
    <property type="entry name" value="ARMC9_CTLH-like_dom"/>
</dbReference>
<feature type="region of interest" description="Disordered" evidence="8">
    <location>
        <begin position="610"/>
        <end position="643"/>
    </location>
</feature>
<comment type="caution">
    <text evidence="11">The sequence shown here is derived from an EMBL/GenBank/DDBJ whole genome shotgun (WGS) entry which is preliminary data.</text>
</comment>
<dbReference type="SUPFAM" id="SSF48371">
    <property type="entry name" value="ARM repeat"/>
    <property type="match status" value="1"/>
</dbReference>
<keyword evidence="4" id="KW-0963">Cytoplasm</keyword>